<dbReference type="InParanoid" id="A0A482XF83"/>
<gene>
    <name evidence="5" type="ORF">LSTR_LSTR003880</name>
</gene>
<dbReference type="EMBL" id="QKKF02011224">
    <property type="protein sequence ID" value="RZF44240.1"/>
    <property type="molecule type" value="Genomic_DNA"/>
</dbReference>
<evidence type="ECO:0000313" key="6">
    <source>
        <dbReference type="Proteomes" id="UP000291343"/>
    </source>
</evidence>
<proteinExistence type="inferred from homology"/>
<dbReference type="EC" id="2.3.1.108" evidence="3"/>
<feature type="domain" description="N-acetyltransferase" evidence="4">
    <location>
        <begin position="1"/>
        <end position="186"/>
    </location>
</feature>
<dbReference type="SMR" id="A0A482XF83"/>
<dbReference type="PANTHER" id="PTHR12327:SF0">
    <property type="entry name" value="ALPHA-TUBULIN N-ACETYLTRANSFERASE 1"/>
    <property type="match status" value="1"/>
</dbReference>
<sequence>MEFRFKLSEFLNGEVSKIDKNLLPDTFSGDRRAAAKCIGYVSEIIDSMGIASAHAQGVKPITSAEKLRNSDYNLYLLADLEANNGNGTVVGILKVGRKNLYVLDVMGKTHEKKCLCILDFFIYESSQRKGYGKWLFDHMLHEENILPQEMAIDKPSEKFLAFLFKHYGLQTIIPQSNNFIIFEGFFDYLKSDVADGTGKVSKLAATDKYESEAQRAYPNQQSSIKPDEYGFSMYGRDAAYKPVDTMGSIMSTHQQDLQPADYTPKESYDSVSQITQCNVDNDRYDLKYNHTALW</sequence>
<dbReference type="Pfam" id="PF05301">
    <property type="entry name" value="Acetyltransf_16"/>
    <property type="match status" value="1"/>
</dbReference>
<keyword evidence="1 3" id="KW-0808">Transferase</keyword>
<feature type="site" description="Crucial for catalytic activity" evidence="3">
    <location>
        <position position="56"/>
    </location>
</feature>
<dbReference type="GO" id="GO:0048666">
    <property type="term" value="P:neuron development"/>
    <property type="evidence" value="ECO:0007669"/>
    <property type="project" value="UniProtKB-UniRule"/>
</dbReference>
<comment type="function">
    <text evidence="3">Specifically acetylates 'Lys-40' in alpha-tubulin on the lumenal side of microtubules. Promotes microtubule destabilization and accelerates microtubule dynamics; this activity may be independent of acetylation activity. Acetylates alpha-tubulin with a slow enzymatic rate, due to a catalytic site that is not optimized for acetyl transfer. Enters the microtubule through each end and diffuses quickly throughout the lumen of microtubules. Acetylates only long/old microtubules because of its slow acetylation rate since it does not have time to act on dynamically unstable microtubules before the enzyme is released.</text>
</comment>
<dbReference type="PANTHER" id="PTHR12327">
    <property type="entry name" value="ALPHA-TUBULIN N-ACETYLTRANSFERASE 1"/>
    <property type="match status" value="1"/>
</dbReference>
<dbReference type="PROSITE" id="PS51730">
    <property type="entry name" value="GNAT_ATAT"/>
    <property type="match status" value="1"/>
</dbReference>
<dbReference type="InterPro" id="IPR007965">
    <property type="entry name" value="GNAT_ATAT"/>
</dbReference>
<name>A0A482XF83_LAOST</name>
<comment type="caution">
    <text evidence="5">The sequence shown here is derived from an EMBL/GenBank/DDBJ whole genome shotgun (WGS) entry which is preliminary data.</text>
</comment>
<feature type="binding site" evidence="3">
    <location>
        <begin position="156"/>
        <end position="165"/>
    </location>
    <ligand>
        <name>acetyl-CoA</name>
        <dbReference type="ChEBI" id="CHEBI:57288"/>
    </ligand>
</feature>
<evidence type="ECO:0000256" key="1">
    <source>
        <dbReference type="ARBA" id="ARBA00022679"/>
    </source>
</evidence>
<dbReference type="Proteomes" id="UP000291343">
    <property type="component" value="Unassembled WGS sequence"/>
</dbReference>
<comment type="similarity">
    <text evidence="3">Belongs to the acetyltransferase ATAT1 family.</text>
</comment>
<evidence type="ECO:0000313" key="5">
    <source>
        <dbReference type="EMBL" id="RZF44240.1"/>
    </source>
</evidence>
<reference evidence="5 6" key="1">
    <citation type="journal article" date="2017" name="Gigascience">
        <title>Genome sequence of the small brown planthopper, Laodelphax striatellus.</title>
        <authorList>
            <person name="Zhu J."/>
            <person name="Jiang F."/>
            <person name="Wang X."/>
            <person name="Yang P."/>
            <person name="Bao Y."/>
            <person name="Zhao W."/>
            <person name="Wang W."/>
            <person name="Lu H."/>
            <person name="Wang Q."/>
            <person name="Cui N."/>
            <person name="Li J."/>
            <person name="Chen X."/>
            <person name="Luo L."/>
            <person name="Yu J."/>
            <person name="Kang L."/>
            <person name="Cui F."/>
        </authorList>
    </citation>
    <scope>NUCLEOTIDE SEQUENCE [LARGE SCALE GENOMIC DNA]</scope>
    <source>
        <strain evidence="5">Lst14</strain>
    </source>
</reference>
<dbReference type="OrthoDB" id="447510at2759"/>
<dbReference type="GO" id="GO:0019799">
    <property type="term" value="F:tubulin N-acetyltransferase activity"/>
    <property type="evidence" value="ECO:0007669"/>
    <property type="project" value="UniProtKB-UniRule"/>
</dbReference>
<protein>
    <recommendedName>
        <fullName evidence="3">Alpha-tubulin N-acetyltransferase</fullName>
        <shortName evidence="3">Alpha-TAT</shortName>
        <shortName evidence="3">TAT</shortName>
        <ecNumber evidence="3">2.3.1.108</ecNumber>
    </recommendedName>
    <alternativeName>
        <fullName evidence="3">Acetyltransferase mec-17 homolog</fullName>
    </alternativeName>
</protein>
<dbReference type="Gene3D" id="3.40.630.30">
    <property type="match status" value="1"/>
</dbReference>
<feature type="binding site" evidence="3">
    <location>
        <begin position="120"/>
        <end position="133"/>
    </location>
    <ligand>
        <name>acetyl-CoA</name>
        <dbReference type="ChEBI" id="CHEBI:57288"/>
    </ligand>
</feature>
<dbReference type="HAMAP" id="MF_03130">
    <property type="entry name" value="mec17"/>
    <property type="match status" value="1"/>
</dbReference>
<dbReference type="AlphaFoldDB" id="A0A482XF83"/>
<keyword evidence="2 3" id="KW-0012">Acyltransferase</keyword>
<evidence type="ECO:0000256" key="2">
    <source>
        <dbReference type="ARBA" id="ARBA00023315"/>
    </source>
</evidence>
<organism evidence="5 6">
    <name type="scientific">Laodelphax striatellus</name>
    <name type="common">Small brown planthopper</name>
    <name type="synonym">Delphax striatella</name>
    <dbReference type="NCBI Taxonomy" id="195883"/>
    <lineage>
        <taxon>Eukaryota</taxon>
        <taxon>Metazoa</taxon>
        <taxon>Ecdysozoa</taxon>
        <taxon>Arthropoda</taxon>
        <taxon>Hexapoda</taxon>
        <taxon>Insecta</taxon>
        <taxon>Pterygota</taxon>
        <taxon>Neoptera</taxon>
        <taxon>Paraneoptera</taxon>
        <taxon>Hemiptera</taxon>
        <taxon>Auchenorrhyncha</taxon>
        <taxon>Fulgoroidea</taxon>
        <taxon>Delphacidae</taxon>
        <taxon>Criomorphinae</taxon>
        <taxon>Laodelphax</taxon>
    </lineage>
</organism>
<dbReference type="GO" id="GO:0005874">
    <property type="term" value="C:microtubule"/>
    <property type="evidence" value="ECO:0007669"/>
    <property type="project" value="InterPro"/>
</dbReference>
<dbReference type="InterPro" id="IPR038746">
    <property type="entry name" value="Atat"/>
</dbReference>
<accession>A0A482XF83</accession>
<evidence type="ECO:0000256" key="3">
    <source>
        <dbReference type="HAMAP-Rule" id="MF_03130"/>
    </source>
</evidence>
<dbReference type="CDD" id="cd04301">
    <property type="entry name" value="NAT_SF"/>
    <property type="match status" value="1"/>
</dbReference>
<comment type="catalytic activity">
    <reaction evidence="3">
        <text>L-lysyl-[alpha-tubulin] + acetyl-CoA = N(6)-acetyl-L-lysyl-[alpha-tubulin] + CoA + H(+)</text>
        <dbReference type="Rhea" id="RHEA:15277"/>
        <dbReference type="Rhea" id="RHEA-COMP:11278"/>
        <dbReference type="Rhea" id="RHEA-COMP:11279"/>
        <dbReference type="ChEBI" id="CHEBI:15378"/>
        <dbReference type="ChEBI" id="CHEBI:29969"/>
        <dbReference type="ChEBI" id="CHEBI:57287"/>
        <dbReference type="ChEBI" id="CHEBI:57288"/>
        <dbReference type="ChEBI" id="CHEBI:61930"/>
        <dbReference type="EC" id="2.3.1.108"/>
    </reaction>
</comment>
<dbReference type="GO" id="GO:0070507">
    <property type="term" value="P:regulation of microtubule cytoskeleton organization"/>
    <property type="evidence" value="ECO:0007669"/>
    <property type="project" value="UniProtKB-UniRule"/>
</dbReference>
<evidence type="ECO:0000259" key="4">
    <source>
        <dbReference type="PROSITE" id="PS51730"/>
    </source>
</evidence>
<keyword evidence="6" id="KW-1185">Reference proteome</keyword>
<dbReference type="FunCoup" id="A0A482XF83">
    <property type="interactions" value="6"/>
</dbReference>